<feature type="transmembrane region" description="Helical" evidence="1">
    <location>
        <begin position="90"/>
        <end position="108"/>
    </location>
</feature>
<evidence type="ECO:0000256" key="1">
    <source>
        <dbReference type="SAM" id="Phobius"/>
    </source>
</evidence>
<keyword evidence="1" id="KW-0812">Transmembrane</keyword>
<gene>
    <name evidence="2" type="ORF">UFOPK1410_00900</name>
    <name evidence="3" type="ORF">UFOPK1855_00826</name>
</gene>
<dbReference type="AlphaFoldDB" id="A0A6J6C2Z2"/>
<sequence length="322" mass="34241">MISVSRFAISLIGILFGLFHAVLGFYWVSSYINPGLGIAALALYVVAILTTLGPYRGLRMPVGQAVFNALVAVALPLIVNPLIADGSHNTFATWYVGGLGVLLSATAVRQHRTIAWVATGLVTVIVVYWGGLTAIYDSGLIGMVLLVAAGQALSLGVERASLDVKRLGDQAQAEASEAAATTAQRLERQVRLQQALSASRPILERIVASNGKLGAAEQLESRLAEAALRDEIRGRNLINPRVRDAVRLARLRGVEVLLLDEGGLDDCEPDLRERLLGDVANAIDGFAAGKVTVRSPKGEPWMLTLVALSPGSAVPDLWLKLP</sequence>
<dbReference type="EMBL" id="CAEZSH010000131">
    <property type="protein sequence ID" value="CAB4544883.1"/>
    <property type="molecule type" value="Genomic_DNA"/>
</dbReference>
<keyword evidence="1" id="KW-0472">Membrane</keyword>
<reference evidence="2" key="1">
    <citation type="submission" date="2020-05" db="EMBL/GenBank/DDBJ databases">
        <authorList>
            <person name="Chiriac C."/>
            <person name="Salcher M."/>
            <person name="Ghai R."/>
            <person name="Kavagutti S V."/>
        </authorList>
    </citation>
    <scope>NUCLEOTIDE SEQUENCE</scope>
</reference>
<evidence type="ECO:0000313" key="2">
    <source>
        <dbReference type="EMBL" id="CAB4544883.1"/>
    </source>
</evidence>
<accession>A0A6J6C2Z2</accession>
<feature type="transmembrane region" description="Helical" evidence="1">
    <location>
        <begin position="7"/>
        <end position="28"/>
    </location>
</feature>
<feature type="transmembrane region" description="Helical" evidence="1">
    <location>
        <begin position="115"/>
        <end position="132"/>
    </location>
</feature>
<name>A0A6J6C2Z2_9ZZZZ</name>
<keyword evidence="1" id="KW-1133">Transmembrane helix</keyword>
<protein>
    <submittedName>
        <fullName evidence="2">Unannotated protein</fullName>
    </submittedName>
</protein>
<evidence type="ECO:0000313" key="3">
    <source>
        <dbReference type="EMBL" id="CAB4618163.1"/>
    </source>
</evidence>
<dbReference type="EMBL" id="CAEZUW010000141">
    <property type="protein sequence ID" value="CAB4618163.1"/>
    <property type="molecule type" value="Genomic_DNA"/>
</dbReference>
<feature type="transmembrane region" description="Helical" evidence="1">
    <location>
        <begin position="34"/>
        <end position="53"/>
    </location>
</feature>
<proteinExistence type="predicted"/>
<feature type="transmembrane region" description="Helical" evidence="1">
    <location>
        <begin position="65"/>
        <end position="84"/>
    </location>
</feature>
<organism evidence="2">
    <name type="scientific">freshwater metagenome</name>
    <dbReference type="NCBI Taxonomy" id="449393"/>
    <lineage>
        <taxon>unclassified sequences</taxon>
        <taxon>metagenomes</taxon>
        <taxon>ecological metagenomes</taxon>
    </lineage>
</organism>